<organism evidence="2 3">
    <name type="scientific">Lasiosphaeria miniovina</name>
    <dbReference type="NCBI Taxonomy" id="1954250"/>
    <lineage>
        <taxon>Eukaryota</taxon>
        <taxon>Fungi</taxon>
        <taxon>Dikarya</taxon>
        <taxon>Ascomycota</taxon>
        <taxon>Pezizomycotina</taxon>
        <taxon>Sordariomycetes</taxon>
        <taxon>Sordariomycetidae</taxon>
        <taxon>Sordariales</taxon>
        <taxon>Lasiosphaeriaceae</taxon>
        <taxon>Lasiosphaeria</taxon>
    </lineage>
</organism>
<dbReference type="GO" id="GO:0004309">
    <property type="term" value="F:exopolyphosphatase activity"/>
    <property type="evidence" value="ECO:0007669"/>
    <property type="project" value="TreeGrafter"/>
</dbReference>
<dbReference type="SUPFAM" id="SSF64182">
    <property type="entry name" value="DHH phosphoesterases"/>
    <property type="match status" value="1"/>
</dbReference>
<dbReference type="PANTHER" id="PTHR12112:SF39">
    <property type="entry name" value="EG:152A3.5 PROTEIN (FBGN0003116_PN PROTEIN)"/>
    <property type="match status" value="1"/>
</dbReference>
<proteinExistence type="predicted"/>
<name>A0AA40ATM7_9PEZI</name>
<dbReference type="InterPro" id="IPR038222">
    <property type="entry name" value="DHHA2_dom_sf"/>
</dbReference>
<dbReference type="AlphaFoldDB" id="A0AA40ATM7"/>
<dbReference type="RefSeq" id="XP_060297633.1">
    <property type="nucleotide sequence ID" value="XM_060439600.1"/>
</dbReference>
<evidence type="ECO:0000313" key="3">
    <source>
        <dbReference type="Proteomes" id="UP001172101"/>
    </source>
</evidence>
<dbReference type="InterPro" id="IPR038763">
    <property type="entry name" value="DHH_sf"/>
</dbReference>
<dbReference type="SMART" id="SM01131">
    <property type="entry name" value="DHHA2"/>
    <property type="match status" value="1"/>
</dbReference>
<sequence>MSPPSRLSLKAFLATAKKAFAAPAAQRPNPLTFVVGNESAALLLAYFRTYTPPHTLHIPLSNLHRADLALRAELSAVLRPAGLKPEDLLTLSDLPSPETSDGAASLRPEDTRWFLVDHNALTGDLAKRFGASPVIGCIDHHDDEGAVPRDATPRVIEKSGSCMSLVVDQYRDAWDAHLAADAAADAELAHVALGPILIDTTNLTAKAKTTDWDVRAVEFVESKLAAAAAAAALPQTAAAGPEEPYDRNRFYDDVSRLKEDISSLSYHDILRKDYKQWTDGDNNNNTTNNNNNTPRLTLGISSTVKGFAYLVSDAGGSNGSGGRDEFLAALRQWAGEQQLDLASVMTSWHPTGGAFTREILLWALTEPAARVAQAFADKNRDALGLETWGCGALDADADADAGEWRACWTQRRIEHSRKQVAPMLREAMKGASKL</sequence>
<dbReference type="InterPro" id="IPR004097">
    <property type="entry name" value="DHHA2"/>
</dbReference>
<dbReference type="Gene3D" id="3.10.310.20">
    <property type="entry name" value="DHHA2 domain"/>
    <property type="match status" value="1"/>
</dbReference>
<feature type="domain" description="DHHA2" evidence="1">
    <location>
        <begin position="251"/>
        <end position="428"/>
    </location>
</feature>
<gene>
    <name evidence="2" type="ORF">B0T26DRAFT_673500</name>
</gene>
<dbReference type="Proteomes" id="UP001172101">
    <property type="component" value="Unassembled WGS sequence"/>
</dbReference>
<reference evidence="2" key="1">
    <citation type="submission" date="2023-06" db="EMBL/GenBank/DDBJ databases">
        <title>Genome-scale phylogeny and comparative genomics of the fungal order Sordariales.</title>
        <authorList>
            <consortium name="Lawrence Berkeley National Laboratory"/>
            <person name="Hensen N."/>
            <person name="Bonometti L."/>
            <person name="Westerberg I."/>
            <person name="Brannstrom I.O."/>
            <person name="Guillou S."/>
            <person name="Cros-Aarteil S."/>
            <person name="Calhoun S."/>
            <person name="Haridas S."/>
            <person name="Kuo A."/>
            <person name="Mondo S."/>
            <person name="Pangilinan J."/>
            <person name="Riley R."/>
            <person name="LaButti K."/>
            <person name="Andreopoulos B."/>
            <person name="Lipzen A."/>
            <person name="Chen C."/>
            <person name="Yanf M."/>
            <person name="Daum C."/>
            <person name="Ng V."/>
            <person name="Clum A."/>
            <person name="Steindorff A."/>
            <person name="Ohm R."/>
            <person name="Martin F."/>
            <person name="Silar P."/>
            <person name="Natvig D."/>
            <person name="Lalanne C."/>
            <person name="Gautier V."/>
            <person name="Ament-velasquez S.L."/>
            <person name="Kruys A."/>
            <person name="Hutchinson M.I."/>
            <person name="Powell A.J."/>
            <person name="Barry K."/>
            <person name="Miller A.N."/>
            <person name="Grigoriev I.V."/>
            <person name="Debuchy R."/>
            <person name="Gladieux P."/>
            <person name="Thoren M.H."/>
            <person name="Johannesson H."/>
        </authorList>
    </citation>
    <scope>NUCLEOTIDE SEQUENCE</scope>
    <source>
        <strain evidence="2">SMH2392-1A</strain>
    </source>
</reference>
<dbReference type="EMBL" id="JAUIRO010000003">
    <property type="protein sequence ID" value="KAK0721709.1"/>
    <property type="molecule type" value="Genomic_DNA"/>
</dbReference>
<dbReference type="Gene3D" id="3.90.1640.10">
    <property type="entry name" value="inorganic pyrophosphatase (n-terminal core)"/>
    <property type="match status" value="1"/>
</dbReference>
<dbReference type="GO" id="GO:0005737">
    <property type="term" value="C:cytoplasm"/>
    <property type="evidence" value="ECO:0007669"/>
    <property type="project" value="InterPro"/>
</dbReference>
<comment type="caution">
    <text evidence="2">The sequence shown here is derived from an EMBL/GenBank/DDBJ whole genome shotgun (WGS) entry which is preliminary data.</text>
</comment>
<dbReference type="Pfam" id="PF02833">
    <property type="entry name" value="DHHA2"/>
    <property type="match status" value="1"/>
</dbReference>
<evidence type="ECO:0000313" key="2">
    <source>
        <dbReference type="EMBL" id="KAK0721709.1"/>
    </source>
</evidence>
<dbReference type="PANTHER" id="PTHR12112">
    <property type="entry name" value="BNIP - RELATED"/>
    <property type="match status" value="1"/>
</dbReference>
<protein>
    <recommendedName>
        <fullName evidence="1">DHHA2 domain-containing protein</fullName>
    </recommendedName>
</protein>
<keyword evidence="3" id="KW-1185">Reference proteome</keyword>
<accession>A0AA40ATM7</accession>
<evidence type="ECO:0000259" key="1">
    <source>
        <dbReference type="SMART" id="SM01131"/>
    </source>
</evidence>
<dbReference type="GeneID" id="85322870"/>